<feature type="region of interest" description="Disordered" evidence="1">
    <location>
        <begin position="22"/>
        <end position="59"/>
    </location>
</feature>
<proteinExistence type="predicted"/>
<dbReference type="Gene3D" id="3.90.1720.10">
    <property type="entry name" value="endopeptidase domain like (from Nostoc punctiforme)"/>
    <property type="match status" value="1"/>
</dbReference>
<dbReference type="AlphaFoldDB" id="A0AAE0H373"/>
<gene>
    <name evidence="2" type="ORF">CYMTET_3657</name>
</gene>
<sequence>MGGACSTSGAQADNSHIESYSCSNHSMEGAGTTDANSSGERMFPDRGVTGRDSENISTEIEQYSCGDTTAIERFSDEVPPQASSSTTTRERTAAGLIAASGALASGLMLGTVGAPLVVTGAAMTGAAVATGVIAIATSKCTCESMDFVQVSLDELYPNLATGDLILVHTHGNLVSRVSKKGEDDRVYVLESTGSGVTMFELRWRLITGTDIRRAAIRKLDGLRWAPIMLDDFDDFWHELLGNPYKFKSMVRPPLVKAEDGNG</sequence>
<dbReference type="Proteomes" id="UP001190700">
    <property type="component" value="Unassembled WGS sequence"/>
</dbReference>
<dbReference type="EMBL" id="LGRX02000335">
    <property type="protein sequence ID" value="KAK3288885.1"/>
    <property type="molecule type" value="Genomic_DNA"/>
</dbReference>
<reference evidence="2 3" key="1">
    <citation type="journal article" date="2015" name="Genome Biol. Evol.">
        <title>Comparative Genomics of a Bacterivorous Green Alga Reveals Evolutionary Causalities and Consequences of Phago-Mixotrophic Mode of Nutrition.</title>
        <authorList>
            <person name="Burns J.A."/>
            <person name="Paasch A."/>
            <person name="Narechania A."/>
            <person name="Kim E."/>
        </authorList>
    </citation>
    <scope>NUCLEOTIDE SEQUENCE [LARGE SCALE GENOMIC DNA]</scope>
    <source>
        <strain evidence="2 3">PLY_AMNH</strain>
    </source>
</reference>
<keyword evidence="3" id="KW-1185">Reference proteome</keyword>
<evidence type="ECO:0000313" key="2">
    <source>
        <dbReference type="EMBL" id="KAK3288885.1"/>
    </source>
</evidence>
<evidence type="ECO:0000256" key="1">
    <source>
        <dbReference type="SAM" id="MobiDB-lite"/>
    </source>
</evidence>
<comment type="caution">
    <text evidence="2">The sequence shown here is derived from an EMBL/GenBank/DDBJ whole genome shotgun (WGS) entry which is preliminary data.</text>
</comment>
<feature type="compositionally biased region" description="Basic and acidic residues" evidence="1">
    <location>
        <begin position="42"/>
        <end position="54"/>
    </location>
</feature>
<organism evidence="2 3">
    <name type="scientific">Cymbomonas tetramitiformis</name>
    <dbReference type="NCBI Taxonomy" id="36881"/>
    <lineage>
        <taxon>Eukaryota</taxon>
        <taxon>Viridiplantae</taxon>
        <taxon>Chlorophyta</taxon>
        <taxon>Pyramimonadophyceae</taxon>
        <taxon>Pyramimonadales</taxon>
        <taxon>Pyramimonadaceae</taxon>
        <taxon>Cymbomonas</taxon>
    </lineage>
</organism>
<evidence type="ECO:0000313" key="3">
    <source>
        <dbReference type="Proteomes" id="UP001190700"/>
    </source>
</evidence>
<accession>A0AAE0H373</accession>
<name>A0AAE0H373_9CHLO</name>
<protein>
    <submittedName>
        <fullName evidence="2">Uncharacterized protein</fullName>
    </submittedName>
</protein>